<evidence type="ECO:0000259" key="7">
    <source>
        <dbReference type="Pfam" id="PF00892"/>
    </source>
</evidence>
<keyword evidence="5 6" id="KW-0472">Membrane</keyword>
<dbReference type="Gene3D" id="1.10.3730.20">
    <property type="match status" value="1"/>
</dbReference>
<evidence type="ECO:0000256" key="6">
    <source>
        <dbReference type="SAM" id="Phobius"/>
    </source>
</evidence>
<dbReference type="PANTHER" id="PTHR32322">
    <property type="entry name" value="INNER MEMBRANE TRANSPORTER"/>
    <property type="match status" value="1"/>
</dbReference>
<feature type="domain" description="EamA" evidence="7">
    <location>
        <begin position="11"/>
        <end position="141"/>
    </location>
</feature>
<feature type="transmembrane region" description="Helical" evidence="6">
    <location>
        <begin position="124"/>
        <end position="142"/>
    </location>
</feature>
<accession>A0A4P7UEW3</accession>
<dbReference type="InterPro" id="IPR000620">
    <property type="entry name" value="EamA_dom"/>
</dbReference>
<dbReference type="OrthoDB" id="5416392at2"/>
<gene>
    <name evidence="8" type="ORF">DDIC_00320</name>
</gene>
<feature type="transmembrane region" description="Helical" evidence="6">
    <location>
        <begin position="98"/>
        <end position="117"/>
    </location>
</feature>
<dbReference type="RefSeq" id="WP_136398595.1">
    <property type="nucleotide sequence ID" value="NZ_CP036295.1"/>
</dbReference>
<proteinExistence type="predicted"/>
<dbReference type="PANTHER" id="PTHR32322:SF18">
    <property type="entry name" value="S-ADENOSYLMETHIONINE_S-ADENOSYLHOMOCYSTEINE TRANSPORTER"/>
    <property type="match status" value="1"/>
</dbReference>
<evidence type="ECO:0000256" key="2">
    <source>
        <dbReference type="ARBA" id="ARBA00022475"/>
    </source>
</evidence>
<organism evidence="8 9">
    <name type="scientific">Desulfovibrio desulfuricans</name>
    <dbReference type="NCBI Taxonomy" id="876"/>
    <lineage>
        <taxon>Bacteria</taxon>
        <taxon>Pseudomonadati</taxon>
        <taxon>Thermodesulfobacteriota</taxon>
        <taxon>Desulfovibrionia</taxon>
        <taxon>Desulfovibrionales</taxon>
        <taxon>Desulfovibrionaceae</taxon>
        <taxon>Desulfovibrio</taxon>
    </lineage>
</organism>
<dbReference type="GO" id="GO:0005886">
    <property type="term" value="C:plasma membrane"/>
    <property type="evidence" value="ECO:0007669"/>
    <property type="project" value="UniProtKB-SubCell"/>
</dbReference>
<reference evidence="8 9" key="1">
    <citation type="submission" date="2019-02" db="EMBL/GenBank/DDBJ databases">
        <title>Complete Genome Sequence of Desulfovibrio desulfuricans IC1, a Sulfonate Utilizing Anaerobe.</title>
        <authorList>
            <person name="Day L.A."/>
            <person name="De Leon K.B."/>
            <person name="Wall J.D."/>
        </authorList>
    </citation>
    <scope>NUCLEOTIDE SEQUENCE [LARGE SCALE GENOMIC DNA]</scope>
    <source>
        <strain evidence="8 9">IC1</strain>
    </source>
</reference>
<feature type="transmembrane region" description="Helical" evidence="6">
    <location>
        <begin position="68"/>
        <end position="86"/>
    </location>
</feature>
<name>A0A4P7UEW3_DESDE</name>
<dbReference type="Proteomes" id="UP000297065">
    <property type="component" value="Chromosome"/>
</dbReference>
<dbReference type="EMBL" id="CP036295">
    <property type="protein sequence ID" value="QCC84343.1"/>
    <property type="molecule type" value="Genomic_DNA"/>
</dbReference>
<feature type="transmembrane region" description="Helical" evidence="6">
    <location>
        <begin position="12"/>
        <end position="32"/>
    </location>
</feature>
<evidence type="ECO:0000256" key="5">
    <source>
        <dbReference type="ARBA" id="ARBA00023136"/>
    </source>
</evidence>
<protein>
    <submittedName>
        <fullName evidence="8">DMT family transporter</fullName>
    </submittedName>
</protein>
<evidence type="ECO:0000256" key="3">
    <source>
        <dbReference type="ARBA" id="ARBA00022692"/>
    </source>
</evidence>
<feature type="transmembrane region" description="Helical" evidence="6">
    <location>
        <begin position="181"/>
        <end position="205"/>
    </location>
</feature>
<feature type="transmembrane region" description="Helical" evidence="6">
    <location>
        <begin position="38"/>
        <end position="56"/>
    </location>
</feature>
<evidence type="ECO:0000256" key="4">
    <source>
        <dbReference type="ARBA" id="ARBA00022989"/>
    </source>
</evidence>
<dbReference type="InterPro" id="IPR050638">
    <property type="entry name" value="AA-Vitamin_Transporters"/>
</dbReference>
<evidence type="ECO:0000256" key="1">
    <source>
        <dbReference type="ARBA" id="ARBA00004651"/>
    </source>
</evidence>
<evidence type="ECO:0000313" key="8">
    <source>
        <dbReference type="EMBL" id="QCC84343.1"/>
    </source>
</evidence>
<sequence>MPPTAPNLLPHLALLTAMAFWGSTFVVLRIALTTLSPLQTMAGRMLVACIVFLPLWPRLWRELKTHGHLGTLTLMALCEPCLFFLFETNALRLTTASQAGMITSMLPLLVAVTAFATLREHAGLRMWLGFLLAVCGVTWLTLTAVPDEKAANPLLGNILEGVAMCCAAGYTVLARHLSAQYSALCITAVQAFVGMVFFCLLAATIPESAALVSLGRTFPAWAPWACLLYLGGIVTFAGYGLYNFGVKRLNAGRAAAYTNLIPVFALLFGIALLDEKLLPAQYGGAALIVLGVLLSQWRGKAAANPAS</sequence>
<feature type="transmembrane region" description="Helical" evidence="6">
    <location>
        <begin position="254"/>
        <end position="273"/>
    </location>
</feature>
<dbReference type="InterPro" id="IPR037185">
    <property type="entry name" value="EmrE-like"/>
</dbReference>
<evidence type="ECO:0000313" key="9">
    <source>
        <dbReference type="Proteomes" id="UP000297065"/>
    </source>
</evidence>
<feature type="transmembrane region" description="Helical" evidence="6">
    <location>
        <begin position="279"/>
        <end position="297"/>
    </location>
</feature>
<keyword evidence="4 6" id="KW-1133">Transmembrane helix</keyword>
<feature type="transmembrane region" description="Helical" evidence="6">
    <location>
        <begin position="221"/>
        <end position="242"/>
    </location>
</feature>
<comment type="subcellular location">
    <subcellularLocation>
        <location evidence="1">Cell membrane</location>
        <topology evidence="1">Multi-pass membrane protein</topology>
    </subcellularLocation>
</comment>
<dbReference type="Pfam" id="PF00892">
    <property type="entry name" value="EamA"/>
    <property type="match status" value="2"/>
</dbReference>
<keyword evidence="3 6" id="KW-0812">Transmembrane</keyword>
<feature type="domain" description="EamA" evidence="7">
    <location>
        <begin position="160"/>
        <end position="295"/>
    </location>
</feature>
<feature type="transmembrane region" description="Helical" evidence="6">
    <location>
        <begin position="154"/>
        <end position="174"/>
    </location>
</feature>
<dbReference type="AlphaFoldDB" id="A0A4P7UEW3"/>
<dbReference type="SUPFAM" id="SSF103481">
    <property type="entry name" value="Multidrug resistance efflux transporter EmrE"/>
    <property type="match status" value="2"/>
</dbReference>
<keyword evidence="2" id="KW-1003">Cell membrane</keyword>